<evidence type="ECO:0000256" key="1">
    <source>
        <dbReference type="ARBA" id="ARBA00022801"/>
    </source>
</evidence>
<dbReference type="SUPFAM" id="SSF51556">
    <property type="entry name" value="Metallo-dependent hydrolases"/>
    <property type="match status" value="1"/>
</dbReference>
<dbReference type="InterPro" id="IPR050287">
    <property type="entry name" value="MTA/SAH_deaminase"/>
</dbReference>
<dbReference type="InterPro" id="IPR032466">
    <property type="entry name" value="Metal_Hydrolase"/>
</dbReference>
<evidence type="ECO:0000313" key="4">
    <source>
        <dbReference type="Proteomes" id="UP001165405"/>
    </source>
</evidence>
<dbReference type="InterPro" id="IPR011059">
    <property type="entry name" value="Metal-dep_hydrolase_composite"/>
</dbReference>
<dbReference type="PANTHER" id="PTHR43794">
    <property type="entry name" value="AMINOHYDROLASE SSNA-RELATED"/>
    <property type="match status" value="1"/>
</dbReference>
<proteinExistence type="predicted"/>
<sequence>MSVTWCRRALVGGRFEAGVRIEADASGRVTRLTVGAPDDGAGLRLGTVVPGFGNAHSHLFHRALRGRTHGDGGDFWSWREQMYAVAGALDPDRYRALAAAVFAEMLAAGYTAVGEFHYVHHRPGGAPYPDHDMELALADAAEEIGLRLTLLDTCYLRGGLDRPLEPAQRRFGDGSAEAWLERWHRLRDRLGHRRLVTLGAAVHSVRAVTEADVAAVVAGLPAGTPLHAHVSEQPRENEECLARTGLTPTGLLARAGALSPHFTAVHATHLTGADVGLLGGAGASVALCPTTEADLADGIGPARTLADAGVRVAIGSDQNAVVDPVLELRAAEAHERLASGRRGVFDPAELWLMGTANGYASLGLADPRAVPGLAVGDLCDLVELDDASARTVGSRPEQLVLAATAADVRTVVVGGRVRPVPDVAALLADALGALGTPSTLSSPGAVSAS</sequence>
<dbReference type="Proteomes" id="UP001165405">
    <property type="component" value="Unassembled WGS sequence"/>
</dbReference>
<dbReference type="AlphaFoldDB" id="A0AA41U7Z1"/>
<dbReference type="GO" id="GO:0050416">
    <property type="term" value="F:formimidoylglutamate deiminase activity"/>
    <property type="evidence" value="ECO:0007669"/>
    <property type="project" value="UniProtKB-EC"/>
</dbReference>
<keyword evidence="4" id="KW-1185">Reference proteome</keyword>
<name>A0AA41U7Z1_9MICO</name>
<keyword evidence="1 3" id="KW-0378">Hydrolase</keyword>
<dbReference type="Pfam" id="PF01979">
    <property type="entry name" value="Amidohydro_1"/>
    <property type="match status" value="1"/>
</dbReference>
<dbReference type="NCBIfam" id="NF006681">
    <property type="entry name" value="PRK09229.1-2"/>
    <property type="match status" value="1"/>
</dbReference>
<dbReference type="EC" id="3.5.3.13" evidence="3"/>
<dbReference type="Gene3D" id="2.30.40.10">
    <property type="entry name" value="Urease, subunit C, domain 1"/>
    <property type="match status" value="1"/>
</dbReference>
<evidence type="ECO:0000259" key="2">
    <source>
        <dbReference type="Pfam" id="PF01979"/>
    </source>
</evidence>
<evidence type="ECO:0000313" key="3">
    <source>
        <dbReference type="EMBL" id="MCF4121890.1"/>
    </source>
</evidence>
<dbReference type="PANTHER" id="PTHR43794:SF11">
    <property type="entry name" value="AMIDOHYDROLASE-RELATED DOMAIN-CONTAINING PROTEIN"/>
    <property type="match status" value="1"/>
</dbReference>
<comment type="caution">
    <text evidence="3">The sequence shown here is derived from an EMBL/GenBank/DDBJ whole genome shotgun (WGS) entry which is preliminary data.</text>
</comment>
<gene>
    <name evidence="3" type="ORF">L1785_12980</name>
</gene>
<accession>A0AA41U7Z1</accession>
<dbReference type="Gene3D" id="3.20.20.140">
    <property type="entry name" value="Metal-dependent hydrolases"/>
    <property type="match status" value="1"/>
</dbReference>
<dbReference type="InterPro" id="IPR006680">
    <property type="entry name" value="Amidohydro-rel"/>
</dbReference>
<dbReference type="EMBL" id="JAKGSG010000035">
    <property type="protein sequence ID" value="MCF4121890.1"/>
    <property type="molecule type" value="Genomic_DNA"/>
</dbReference>
<dbReference type="RefSeq" id="WP_236089687.1">
    <property type="nucleotide sequence ID" value="NZ_JAKGSG010000035.1"/>
</dbReference>
<reference evidence="3" key="1">
    <citation type="submission" date="2022-01" db="EMBL/GenBank/DDBJ databases">
        <title>Antribacter sp. nov., isolated from Guizhou of China.</title>
        <authorList>
            <person name="Chengliang C."/>
            <person name="Ya Z."/>
        </authorList>
    </citation>
    <scope>NUCLEOTIDE SEQUENCE</scope>
    <source>
        <strain evidence="3">KLBMP 9083</strain>
    </source>
</reference>
<protein>
    <submittedName>
        <fullName evidence="3">Formimidoylglutamate deiminase</fullName>
        <ecNumber evidence="3">3.5.3.13</ecNumber>
    </submittedName>
</protein>
<dbReference type="NCBIfam" id="TIGR02022">
    <property type="entry name" value="hutF"/>
    <property type="match status" value="1"/>
</dbReference>
<organism evidence="3 4">
    <name type="scientific">Antribacter soli</name>
    <dbReference type="NCBI Taxonomy" id="2910976"/>
    <lineage>
        <taxon>Bacteria</taxon>
        <taxon>Bacillati</taxon>
        <taxon>Actinomycetota</taxon>
        <taxon>Actinomycetes</taxon>
        <taxon>Micrococcales</taxon>
        <taxon>Promicromonosporaceae</taxon>
        <taxon>Antribacter</taxon>
    </lineage>
</organism>
<feature type="domain" description="Amidohydrolase-related" evidence="2">
    <location>
        <begin position="47"/>
        <end position="417"/>
    </location>
</feature>
<dbReference type="InterPro" id="IPR010252">
    <property type="entry name" value="HutF"/>
</dbReference>